<keyword evidence="5" id="KW-1185">Reference proteome</keyword>
<evidence type="ECO:0000313" key="5">
    <source>
        <dbReference type="Proteomes" id="UP001160142"/>
    </source>
</evidence>
<dbReference type="PROSITE" id="PS50977">
    <property type="entry name" value="HTH_TETR_2"/>
    <property type="match status" value="1"/>
</dbReference>
<comment type="caution">
    <text evidence="4">The sequence shown here is derived from an EMBL/GenBank/DDBJ whole genome shotgun (WGS) entry which is preliminary data.</text>
</comment>
<dbReference type="Gene3D" id="1.10.357.10">
    <property type="entry name" value="Tetracycline Repressor, domain 2"/>
    <property type="match status" value="1"/>
</dbReference>
<evidence type="ECO:0000313" key="4">
    <source>
        <dbReference type="EMBL" id="MDH6182122.1"/>
    </source>
</evidence>
<dbReference type="InterPro" id="IPR036271">
    <property type="entry name" value="Tet_transcr_reg_TetR-rel_C_sf"/>
</dbReference>
<sequence>MSMERRPGAVRSEKSRLAILSAASRQFAEKGYDHLTIEGIAAEAGVGKQTIYRWWGTKTALVAECLVEGMLIPVPLRPQGSGDLRADVEAWVRSIVDFIPGNESLMRSLIIAAAEDPDVATTMNERLGILPTNDDDGALPMELVEAVLGAIIVRSLRRGTFDEGFAERLVAVLLPDTVA</sequence>
<evidence type="ECO:0000259" key="3">
    <source>
        <dbReference type="PROSITE" id="PS50977"/>
    </source>
</evidence>
<evidence type="ECO:0000256" key="1">
    <source>
        <dbReference type="ARBA" id="ARBA00023125"/>
    </source>
</evidence>
<dbReference type="PANTHER" id="PTHR30055:SF148">
    <property type="entry name" value="TETR-FAMILY TRANSCRIPTIONAL REGULATOR"/>
    <property type="match status" value="1"/>
</dbReference>
<protein>
    <submittedName>
        <fullName evidence="4">AcrR family transcriptional regulator</fullName>
    </submittedName>
</protein>
<organism evidence="4 5">
    <name type="scientific">Antiquaquibacter oligotrophicus</name>
    <dbReference type="NCBI Taxonomy" id="2880260"/>
    <lineage>
        <taxon>Bacteria</taxon>
        <taxon>Bacillati</taxon>
        <taxon>Actinomycetota</taxon>
        <taxon>Actinomycetes</taxon>
        <taxon>Micrococcales</taxon>
        <taxon>Microbacteriaceae</taxon>
        <taxon>Antiquaquibacter</taxon>
    </lineage>
</organism>
<dbReference type="SUPFAM" id="SSF48498">
    <property type="entry name" value="Tetracyclin repressor-like, C-terminal domain"/>
    <property type="match status" value="1"/>
</dbReference>
<dbReference type="PRINTS" id="PR00455">
    <property type="entry name" value="HTHTETR"/>
</dbReference>
<evidence type="ECO:0000256" key="2">
    <source>
        <dbReference type="PROSITE-ProRule" id="PRU00335"/>
    </source>
</evidence>
<dbReference type="EMBL" id="JARXVQ010000001">
    <property type="protein sequence ID" value="MDH6182122.1"/>
    <property type="molecule type" value="Genomic_DNA"/>
</dbReference>
<accession>A0ABT6KQ58</accession>
<keyword evidence="1 2" id="KW-0238">DNA-binding</keyword>
<feature type="domain" description="HTH tetR-type" evidence="3">
    <location>
        <begin position="13"/>
        <end position="73"/>
    </location>
</feature>
<dbReference type="Pfam" id="PF00440">
    <property type="entry name" value="TetR_N"/>
    <property type="match status" value="1"/>
</dbReference>
<name>A0ABT6KQ58_9MICO</name>
<dbReference type="InterPro" id="IPR050109">
    <property type="entry name" value="HTH-type_TetR-like_transc_reg"/>
</dbReference>
<feature type="DNA-binding region" description="H-T-H motif" evidence="2">
    <location>
        <begin position="36"/>
        <end position="55"/>
    </location>
</feature>
<dbReference type="RefSeq" id="WP_322134410.1">
    <property type="nucleotide sequence ID" value="NZ_CP085036.1"/>
</dbReference>
<gene>
    <name evidence="4" type="ORF">M2152_002304</name>
</gene>
<dbReference type="Proteomes" id="UP001160142">
    <property type="component" value="Unassembled WGS sequence"/>
</dbReference>
<dbReference type="InterPro" id="IPR009057">
    <property type="entry name" value="Homeodomain-like_sf"/>
</dbReference>
<reference evidence="4 5" key="1">
    <citation type="submission" date="2023-04" db="EMBL/GenBank/DDBJ databases">
        <title>Genome Encyclopedia of Bacteria and Archaea VI: Functional Genomics of Type Strains.</title>
        <authorList>
            <person name="Whitman W."/>
        </authorList>
    </citation>
    <scope>NUCLEOTIDE SEQUENCE [LARGE SCALE GENOMIC DNA]</scope>
    <source>
        <strain evidence="4 5">SG_E_30_P1</strain>
    </source>
</reference>
<dbReference type="PANTHER" id="PTHR30055">
    <property type="entry name" value="HTH-TYPE TRANSCRIPTIONAL REGULATOR RUTR"/>
    <property type="match status" value="1"/>
</dbReference>
<proteinExistence type="predicted"/>
<dbReference type="InterPro" id="IPR001647">
    <property type="entry name" value="HTH_TetR"/>
</dbReference>
<dbReference type="SUPFAM" id="SSF46689">
    <property type="entry name" value="Homeodomain-like"/>
    <property type="match status" value="1"/>
</dbReference>